<protein>
    <submittedName>
        <fullName evidence="16">Aspartyl protease family protein 1</fullName>
    </submittedName>
</protein>
<reference evidence="16" key="2">
    <citation type="submission" date="2023-05" db="EMBL/GenBank/DDBJ databases">
        <authorList>
            <person name="Schelkunov M.I."/>
        </authorList>
    </citation>
    <scope>NUCLEOTIDE SEQUENCE</scope>
    <source>
        <strain evidence="16">Hsosn_3</strain>
        <tissue evidence="16">Leaf</tissue>
    </source>
</reference>
<feature type="compositionally biased region" description="Basic and acidic residues" evidence="13">
    <location>
        <begin position="600"/>
        <end position="619"/>
    </location>
</feature>
<evidence type="ECO:0000256" key="8">
    <source>
        <dbReference type="ARBA" id="ARBA00023136"/>
    </source>
</evidence>
<dbReference type="PANTHER" id="PTHR13683">
    <property type="entry name" value="ASPARTYL PROTEASES"/>
    <property type="match status" value="1"/>
</dbReference>
<dbReference type="InterPro" id="IPR021109">
    <property type="entry name" value="Peptidase_aspartic_dom_sf"/>
</dbReference>
<feature type="active site" evidence="11">
    <location>
        <position position="328"/>
    </location>
</feature>
<evidence type="ECO:0000256" key="1">
    <source>
        <dbReference type="ARBA" id="ARBA00004193"/>
    </source>
</evidence>
<evidence type="ECO:0000256" key="5">
    <source>
        <dbReference type="ARBA" id="ARBA00022729"/>
    </source>
</evidence>
<dbReference type="InterPro" id="IPR033121">
    <property type="entry name" value="PEPTIDASE_A1"/>
</dbReference>
<dbReference type="Proteomes" id="UP001237642">
    <property type="component" value="Unassembled WGS sequence"/>
</dbReference>
<evidence type="ECO:0000259" key="15">
    <source>
        <dbReference type="PROSITE" id="PS51767"/>
    </source>
</evidence>
<dbReference type="PROSITE" id="PS00141">
    <property type="entry name" value="ASP_PROTEASE"/>
    <property type="match status" value="2"/>
</dbReference>
<keyword evidence="17" id="KW-1185">Reference proteome</keyword>
<keyword evidence="9" id="KW-0325">Glycoprotein</keyword>
<keyword evidence="10" id="KW-0449">Lipoprotein</keyword>
<comment type="similarity">
    <text evidence="2 12">Belongs to the peptidase A1 family.</text>
</comment>
<dbReference type="InterPro" id="IPR032861">
    <property type="entry name" value="TAXi_N"/>
</dbReference>
<dbReference type="PANTHER" id="PTHR13683:SF232">
    <property type="entry name" value="OS09G0542100 PROTEIN"/>
    <property type="match status" value="1"/>
</dbReference>
<keyword evidence="3" id="KW-1003">Cell membrane</keyword>
<dbReference type="AlphaFoldDB" id="A0AAD8I4N3"/>
<feature type="domain" description="Peptidase A1" evidence="15">
    <location>
        <begin position="106"/>
        <end position="445"/>
    </location>
</feature>
<evidence type="ECO:0000256" key="9">
    <source>
        <dbReference type="ARBA" id="ARBA00023180"/>
    </source>
</evidence>
<evidence type="ECO:0000256" key="14">
    <source>
        <dbReference type="SAM" id="SignalP"/>
    </source>
</evidence>
<dbReference type="PRINTS" id="PR00792">
    <property type="entry name" value="PEPSIN"/>
</dbReference>
<dbReference type="InterPro" id="IPR001461">
    <property type="entry name" value="Aspartic_peptidase_A1"/>
</dbReference>
<dbReference type="FunFam" id="2.40.70.10:FF:000012">
    <property type="entry name" value="Aspartyl protease family protein 1"/>
    <property type="match status" value="1"/>
</dbReference>
<dbReference type="Pfam" id="PF14543">
    <property type="entry name" value="TAXi_N"/>
    <property type="match status" value="1"/>
</dbReference>
<dbReference type="Pfam" id="PF14541">
    <property type="entry name" value="TAXi_C"/>
    <property type="match status" value="1"/>
</dbReference>
<evidence type="ECO:0000256" key="12">
    <source>
        <dbReference type="RuleBase" id="RU000454"/>
    </source>
</evidence>
<keyword evidence="8" id="KW-0472">Membrane</keyword>
<dbReference type="InterPro" id="IPR001969">
    <property type="entry name" value="Aspartic_peptidase_AS"/>
</dbReference>
<evidence type="ECO:0000313" key="17">
    <source>
        <dbReference type="Proteomes" id="UP001237642"/>
    </source>
</evidence>
<evidence type="ECO:0000256" key="7">
    <source>
        <dbReference type="ARBA" id="ARBA00022801"/>
    </source>
</evidence>
<sequence>MCSFFCIFLLIFLSIWAIRSCNARVFTSDIHHRFSGSVKNWSESSRSNFFAGNWPEKGSVEYYSQLANHDHLLRYRRRRLSDNQDLPLTFSDGNATFRISSLGFLHYTMVSLGTPGMKFMVALDTGSDLFWVPCDCTQCAPIEDTPEDSNFELSIYSPTRSSTSKIVTCGNSFCTQQNSCEILSNCPYSVSYVSSETSTSGFLMEDVLHFKTEDGKREAVETYVTFGCGQVQTGSFLDVAAPDGLFGLGLEKISVPSILSNNGYAANSFSMCFRPDGNGRIDFGDKGSLDQEETPFNMEKLHPSYNITLTQIRVGTTLINLDFPALFDSGTSFTYLINPAYTRLTESFHSQIQDKRRASDPRIPFEYCYDMSPGRGTSLIPSMRLTMKGGGQLAVTDPIVIISTPSEQVYCLAVIRSADLSIIGQNFMTGHRIVFNREDCILGWKKSDCQYVVEDSSSSHLMSRNSTKVPPAVAAGVGAHKTPNSATKAIKGDKMNVPTNIVNIPRIEEMTSRRSNLKKIDSNIVINSKSRISLPEPAAPDSPRSISELDAAAVKLQKVYKSYCTRRDLADCADVVEELWWKALDFAAQKRRSEALGHISSRDLSSEKPANSDHSKDGGVDTATTSEIL</sequence>
<dbReference type="Gene3D" id="2.40.70.10">
    <property type="entry name" value="Acid Proteases"/>
    <property type="match status" value="2"/>
</dbReference>
<dbReference type="PROSITE" id="PS51767">
    <property type="entry name" value="PEPTIDASE_A1"/>
    <property type="match status" value="1"/>
</dbReference>
<feature type="region of interest" description="Disordered" evidence="13">
    <location>
        <begin position="600"/>
        <end position="629"/>
    </location>
</feature>
<dbReference type="GO" id="GO:0005886">
    <property type="term" value="C:plasma membrane"/>
    <property type="evidence" value="ECO:0007669"/>
    <property type="project" value="UniProtKB-SubCell"/>
</dbReference>
<dbReference type="EMBL" id="JAUIZM010000006">
    <property type="protein sequence ID" value="KAK1377773.1"/>
    <property type="molecule type" value="Genomic_DNA"/>
</dbReference>
<dbReference type="InterPro" id="IPR032799">
    <property type="entry name" value="TAXi_C"/>
</dbReference>
<evidence type="ECO:0000256" key="2">
    <source>
        <dbReference type="ARBA" id="ARBA00007447"/>
    </source>
</evidence>
<dbReference type="GO" id="GO:0006508">
    <property type="term" value="P:proteolysis"/>
    <property type="evidence" value="ECO:0007669"/>
    <property type="project" value="UniProtKB-KW"/>
</dbReference>
<proteinExistence type="inferred from homology"/>
<keyword evidence="5 14" id="KW-0732">Signal</keyword>
<evidence type="ECO:0000256" key="6">
    <source>
        <dbReference type="ARBA" id="ARBA00022750"/>
    </source>
</evidence>
<evidence type="ECO:0000256" key="13">
    <source>
        <dbReference type="SAM" id="MobiDB-lite"/>
    </source>
</evidence>
<feature type="chain" id="PRO_5042047223" evidence="14">
    <location>
        <begin position="24"/>
        <end position="629"/>
    </location>
</feature>
<keyword evidence="6 12" id="KW-0064">Aspartyl protease</keyword>
<organism evidence="16 17">
    <name type="scientific">Heracleum sosnowskyi</name>
    <dbReference type="NCBI Taxonomy" id="360622"/>
    <lineage>
        <taxon>Eukaryota</taxon>
        <taxon>Viridiplantae</taxon>
        <taxon>Streptophyta</taxon>
        <taxon>Embryophyta</taxon>
        <taxon>Tracheophyta</taxon>
        <taxon>Spermatophyta</taxon>
        <taxon>Magnoliopsida</taxon>
        <taxon>eudicotyledons</taxon>
        <taxon>Gunneridae</taxon>
        <taxon>Pentapetalae</taxon>
        <taxon>asterids</taxon>
        <taxon>campanulids</taxon>
        <taxon>Apiales</taxon>
        <taxon>Apiaceae</taxon>
        <taxon>Apioideae</taxon>
        <taxon>apioid superclade</taxon>
        <taxon>Tordylieae</taxon>
        <taxon>Tordyliinae</taxon>
        <taxon>Heracleum</taxon>
    </lineage>
</organism>
<evidence type="ECO:0000256" key="11">
    <source>
        <dbReference type="PIRSR" id="PIRSR601461-1"/>
    </source>
</evidence>
<name>A0AAD8I4N3_9APIA</name>
<reference evidence="16" key="1">
    <citation type="submission" date="2023-02" db="EMBL/GenBank/DDBJ databases">
        <title>Genome of toxic invasive species Heracleum sosnowskyi carries increased number of genes despite the absence of recent whole-genome duplications.</title>
        <authorList>
            <person name="Schelkunov M."/>
            <person name="Shtratnikova V."/>
            <person name="Makarenko M."/>
            <person name="Klepikova A."/>
            <person name="Omelchenko D."/>
            <person name="Novikova G."/>
            <person name="Obukhova E."/>
            <person name="Bogdanov V."/>
            <person name="Penin A."/>
            <person name="Logacheva M."/>
        </authorList>
    </citation>
    <scope>NUCLEOTIDE SEQUENCE</scope>
    <source>
        <strain evidence="16">Hsosn_3</strain>
        <tissue evidence="16">Leaf</tissue>
    </source>
</reference>
<feature type="signal peptide" evidence="14">
    <location>
        <begin position="1"/>
        <end position="23"/>
    </location>
</feature>
<dbReference type="FunFam" id="2.40.70.10:FF:000014">
    <property type="entry name" value="Aspartyl protease family protein 1"/>
    <property type="match status" value="1"/>
</dbReference>
<evidence type="ECO:0000256" key="4">
    <source>
        <dbReference type="ARBA" id="ARBA00022670"/>
    </source>
</evidence>
<evidence type="ECO:0000256" key="10">
    <source>
        <dbReference type="ARBA" id="ARBA00023288"/>
    </source>
</evidence>
<keyword evidence="7 12" id="KW-0378">Hydrolase</keyword>
<gene>
    <name evidence="16" type="ORF">POM88_024517</name>
</gene>
<dbReference type="GO" id="GO:0004190">
    <property type="term" value="F:aspartic-type endopeptidase activity"/>
    <property type="evidence" value="ECO:0007669"/>
    <property type="project" value="UniProtKB-KW"/>
</dbReference>
<keyword evidence="4 12" id="KW-0645">Protease</keyword>
<accession>A0AAD8I4N3</accession>
<evidence type="ECO:0000313" key="16">
    <source>
        <dbReference type="EMBL" id="KAK1377773.1"/>
    </source>
</evidence>
<comment type="subcellular location">
    <subcellularLocation>
        <location evidence="1">Cell membrane</location>
        <topology evidence="1">Lipid-anchor</topology>
    </subcellularLocation>
</comment>
<feature type="active site" evidence="11">
    <location>
        <position position="124"/>
    </location>
</feature>
<comment type="caution">
    <text evidence="16">The sequence shown here is derived from an EMBL/GenBank/DDBJ whole genome shotgun (WGS) entry which is preliminary data.</text>
</comment>
<dbReference type="SUPFAM" id="SSF50630">
    <property type="entry name" value="Acid proteases"/>
    <property type="match status" value="1"/>
</dbReference>
<evidence type="ECO:0000256" key="3">
    <source>
        <dbReference type="ARBA" id="ARBA00022475"/>
    </source>
</evidence>